<accession>A0A392RCC0</accession>
<name>A0A392RCC0_9FABA</name>
<dbReference type="Proteomes" id="UP000265520">
    <property type="component" value="Unassembled WGS sequence"/>
</dbReference>
<evidence type="ECO:0000313" key="3">
    <source>
        <dbReference type="Proteomes" id="UP000265520"/>
    </source>
</evidence>
<sequence>MTLEEAYIEFMGDLEEYYEEEKAQIKDRAESSQRKLPTKQKDPGT</sequence>
<reference evidence="2 3" key="1">
    <citation type="journal article" date="2018" name="Front. Plant Sci.">
        <title>Red Clover (Trifolium pratense) and Zigzag Clover (T. medium) - A Picture of Genomic Similarities and Differences.</title>
        <authorList>
            <person name="Dluhosova J."/>
            <person name="Istvanek J."/>
            <person name="Nedelnik J."/>
            <person name="Repkova J."/>
        </authorList>
    </citation>
    <scope>NUCLEOTIDE SEQUENCE [LARGE SCALE GENOMIC DNA]</scope>
    <source>
        <strain evidence="3">cv. 10/8</strain>
        <tissue evidence="2">Leaf</tissue>
    </source>
</reference>
<evidence type="ECO:0000313" key="2">
    <source>
        <dbReference type="EMBL" id="MCI33430.1"/>
    </source>
</evidence>
<evidence type="ECO:0000256" key="1">
    <source>
        <dbReference type="SAM" id="MobiDB-lite"/>
    </source>
</evidence>
<protein>
    <submittedName>
        <fullName evidence="2">Uncharacterized protein</fullName>
    </submittedName>
</protein>
<dbReference type="EMBL" id="LXQA010204308">
    <property type="protein sequence ID" value="MCI33430.1"/>
    <property type="molecule type" value="Genomic_DNA"/>
</dbReference>
<feature type="non-terminal residue" evidence="2">
    <location>
        <position position="45"/>
    </location>
</feature>
<feature type="region of interest" description="Disordered" evidence="1">
    <location>
        <begin position="22"/>
        <end position="45"/>
    </location>
</feature>
<dbReference type="AlphaFoldDB" id="A0A392RCC0"/>
<organism evidence="2 3">
    <name type="scientific">Trifolium medium</name>
    <dbReference type="NCBI Taxonomy" id="97028"/>
    <lineage>
        <taxon>Eukaryota</taxon>
        <taxon>Viridiplantae</taxon>
        <taxon>Streptophyta</taxon>
        <taxon>Embryophyta</taxon>
        <taxon>Tracheophyta</taxon>
        <taxon>Spermatophyta</taxon>
        <taxon>Magnoliopsida</taxon>
        <taxon>eudicotyledons</taxon>
        <taxon>Gunneridae</taxon>
        <taxon>Pentapetalae</taxon>
        <taxon>rosids</taxon>
        <taxon>fabids</taxon>
        <taxon>Fabales</taxon>
        <taxon>Fabaceae</taxon>
        <taxon>Papilionoideae</taxon>
        <taxon>50 kb inversion clade</taxon>
        <taxon>NPAAA clade</taxon>
        <taxon>Hologalegina</taxon>
        <taxon>IRL clade</taxon>
        <taxon>Trifolieae</taxon>
        <taxon>Trifolium</taxon>
    </lineage>
</organism>
<proteinExistence type="predicted"/>
<comment type="caution">
    <text evidence="2">The sequence shown here is derived from an EMBL/GenBank/DDBJ whole genome shotgun (WGS) entry which is preliminary data.</text>
</comment>
<keyword evidence="3" id="KW-1185">Reference proteome</keyword>